<evidence type="ECO:0000259" key="4">
    <source>
        <dbReference type="PROSITE" id="PS51077"/>
    </source>
</evidence>
<dbReference type="SUPFAM" id="SSF46785">
    <property type="entry name" value="Winged helix' DNA-binding domain"/>
    <property type="match status" value="1"/>
</dbReference>
<dbReference type="InterPro" id="IPR036390">
    <property type="entry name" value="WH_DNA-bd_sf"/>
</dbReference>
<dbReference type="EMBL" id="CP029487">
    <property type="protein sequence ID" value="QCT72070.1"/>
    <property type="molecule type" value="Genomic_DNA"/>
</dbReference>
<dbReference type="InterPro" id="IPR029016">
    <property type="entry name" value="GAF-like_dom_sf"/>
</dbReference>
<dbReference type="SUPFAM" id="SSF55781">
    <property type="entry name" value="GAF domain-like"/>
    <property type="match status" value="1"/>
</dbReference>
<dbReference type="Pfam" id="PF09339">
    <property type="entry name" value="HTH_IclR"/>
    <property type="match status" value="1"/>
</dbReference>
<gene>
    <name evidence="6" type="ORF">CPZ25_012265</name>
</gene>
<sequence>MRNTAKNENNTAAKAKSAEKETSFSKSILKTLSILEQYSKADELGIKELSESTGIPASTVQRIVNTLVMKQYLVQNPHTLKYQLGIAFFNISSRYSNSRDWVEVAKAHMEEQVEKTQETVNLAILQGKSVIYLTKVDSPHILRPNFTVGTAYPALNTALGRCLLAYQPWDKVERMIRLQPNFNKDINEFHEMLEEVERNGYATEDEEFQPGLFCIAAPVWDANDRVVAAISTSIPKIRLDESNKENIIGMMQSTASQISLDLKKRFTYIDVDKLSSTIR</sequence>
<dbReference type="InterPro" id="IPR036388">
    <property type="entry name" value="WH-like_DNA-bd_sf"/>
</dbReference>
<keyword evidence="7" id="KW-1185">Reference proteome</keyword>
<dbReference type="Proteomes" id="UP000218387">
    <property type="component" value="Chromosome"/>
</dbReference>
<evidence type="ECO:0000256" key="2">
    <source>
        <dbReference type="ARBA" id="ARBA00023125"/>
    </source>
</evidence>
<dbReference type="InterPro" id="IPR014757">
    <property type="entry name" value="Tscrpt_reg_IclR_C"/>
</dbReference>
<name>A0A4P9C943_EUBML</name>
<proteinExistence type="predicted"/>
<dbReference type="Pfam" id="PF01614">
    <property type="entry name" value="IclR_C"/>
    <property type="match status" value="1"/>
</dbReference>
<accession>A0A4P9C943</accession>
<protein>
    <submittedName>
        <fullName evidence="6">IclR family transcriptional regulator</fullName>
    </submittedName>
</protein>
<keyword evidence="1" id="KW-0805">Transcription regulation</keyword>
<evidence type="ECO:0000256" key="3">
    <source>
        <dbReference type="ARBA" id="ARBA00023163"/>
    </source>
</evidence>
<evidence type="ECO:0000313" key="7">
    <source>
        <dbReference type="Proteomes" id="UP000218387"/>
    </source>
</evidence>
<evidence type="ECO:0000259" key="5">
    <source>
        <dbReference type="PROSITE" id="PS51078"/>
    </source>
</evidence>
<organism evidence="6 7">
    <name type="scientific">Eubacterium maltosivorans</name>
    <dbReference type="NCBI Taxonomy" id="2041044"/>
    <lineage>
        <taxon>Bacteria</taxon>
        <taxon>Bacillati</taxon>
        <taxon>Bacillota</taxon>
        <taxon>Clostridia</taxon>
        <taxon>Eubacteriales</taxon>
        <taxon>Eubacteriaceae</taxon>
        <taxon>Eubacterium</taxon>
    </lineage>
</organism>
<dbReference type="KEGG" id="emt:CPZ25_012265"/>
<dbReference type="GO" id="GO:0003700">
    <property type="term" value="F:DNA-binding transcription factor activity"/>
    <property type="evidence" value="ECO:0007669"/>
    <property type="project" value="TreeGrafter"/>
</dbReference>
<dbReference type="PROSITE" id="PS51077">
    <property type="entry name" value="HTH_ICLR"/>
    <property type="match status" value="1"/>
</dbReference>
<feature type="domain" description="HTH iclR-type" evidence="4">
    <location>
        <begin position="25"/>
        <end position="86"/>
    </location>
</feature>
<dbReference type="RefSeq" id="WP_096920557.1">
    <property type="nucleotide sequence ID" value="NZ_CP029487.1"/>
</dbReference>
<evidence type="ECO:0000313" key="6">
    <source>
        <dbReference type="EMBL" id="QCT72070.1"/>
    </source>
</evidence>
<reference evidence="6 7" key="1">
    <citation type="submission" date="2018-05" db="EMBL/GenBank/DDBJ databases">
        <title>Genome comparison of Eubacterium sp.</title>
        <authorList>
            <person name="Feng Y."/>
            <person name="Sanchez-Andrea I."/>
            <person name="Stams A.J.M."/>
            <person name="De Vos W.M."/>
        </authorList>
    </citation>
    <scope>NUCLEOTIDE SEQUENCE [LARGE SCALE GENOMIC DNA]</scope>
    <source>
        <strain evidence="6 7">YI</strain>
    </source>
</reference>
<evidence type="ECO:0000256" key="1">
    <source>
        <dbReference type="ARBA" id="ARBA00023015"/>
    </source>
</evidence>
<dbReference type="SMART" id="SM00346">
    <property type="entry name" value="HTH_ICLR"/>
    <property type="match status" value="1"/>
</dbReference>
<dbReference type="PROSITE" id="PS51078">
    <property type="entry name" value="ICLR_ED"/>
    <property type="match status" value="1"/>
</dbReference>
<dbReference type="Gene3D" id="3.30.450.40">
    <property type="match status" value="1"/>
</dbReference>
<dbReference type="AlphaFoldDB" id="A0A4P9C943"/>
<dbReference type="InterPro" id="IPR050707">
    <property type="entry name" value="HTH_MetabolicPath_Reg"/>
</dbReference>
<dbReference type="InterPro" id="IPR005471">
    <property type="entry name" value="Tscrpt_reg_IclR_N"/>
</dbReference>
<keyword evidence="3" id="KW-0804">Transcription</keyword>
<feature type="domain" description="IclR-ED" evidence="5">
    <location>
        <begin position="87"/>
        <end position="264"/>
    </location>
</feature>
<dbReference type="PANTHER" id="PTHR30136">
    <property type="entry name" value="HELIX-TURN-HELIX TRANSCRIPTIONAL REGULATOR, ICLR FAMILY"/>
    <property type="match status" value="1"/>
</dbReference>
<dbReference type="GO" id="GO:0045892">
    <property type="term" value="P:negative regulation of DNA-templated transcription"/>
    <property type="evidence" value="ECO:0007669"/>
    <property type="project" value="TreeGrafter"/>
</dbReference>
<keyword evidence="2" id="KW-0238">DNA-binding</keyword>
<dbReference type="Gene3D" id="1.10.10.10">
    <property type="entry name" value="Winged helix-like DNA-binding domain superfamily/Winged helix DNA-binding domain"/>
    <property type="match status" value="1"/>
</dbReference>
<dbReference type="PANTHER" id="PTHR30136:SF24">
    <property type="entry name" value="HTH-TYPE TRANSCRIPTIONAL REPRESSOR ALLR"/>
    <property type="match status" value="1"/>
</dbReference>
<dbReference type="GO" id="GO:0003677">
    <property type="term" value="F:DNA binding"/>
    <property type="evidence" value="ECO:0007669"/>
    <property type="project" value="UniProtKB-KW"/>
</dbReference>